<organism evidence="1 2">
    <name type="scientific">Aristaeella hokkaidonensis</name>
    <dbReference type="NCBI Taxonomy" id="3046382"/>
    <lineage>
        <taxon>Bacteria</taxon>
        <taxon>Bacillati</taxon>
        <taxon>Bacillota</taxon>
        <taxon>Clostridia</taxon>
        <taxon>Eubacteriales</taxon>
        <taxon>Aristaeellaceae</taxon>
        <taxon>Aristaeella</taxon>
    </lineage>
</organism>
<proteinExistence type="predicted"/>
<sequence>MSLSFQPMMESRPIREIAYEVLKKAIITGEIPAGERIVETDYADRLHISRTPLREALRKLERDGLVEYVMRRGVIVHAFTADDVEQIYTIRNSLEMLTLPDIIANATAEDIAELREMLARMDELDAKNDVENLSPIARDFHTRLTSISGKNRILRVIEGQDEYIRRFSAMAIRQEDRRSDANAEHHKLVDLVEQKDLPAFETLMKHHIERSKECCLTALAARKQNREL</sequence>
<gene>
    <name evidence="1" type="ORF">JYE49_02425</name>
</gene>
<dbReference type="Proteomes" id="UP000682782">
    <property type="component" value="Chromosome"/>
</dbReference>
<name>A0AC61MXN3_9FIRM</name>
<evidence type="ECO:0000313" key="1">
    <source>
        <dbReference type="EMBL" id="QUC67577.1"/>
    </source>
</evidence>
<evidence type="ECO:0000313" key="2">
    <source>
        <dbReference type="Proteomes" id="UP000682782"/>
    </source>
</evidence>
<accession>A0AC61MXN3</accession>
<reference evidence="1" key="1">
    <citation type="submission" date="2021-01" db="EMBL/GenBank/DDBJ databases">
        <title>Complete genome sequence of Clostridiales bacterium R-7.</title>
        <authorList>
            <person name="Mahoney-Kurpe S.C."/>
            <person name="Palevich N."/>
            <person name="Koike S."/>
            <person name="Moon C.D."/>
            <person name="Attwood G.T."/>
        </authorList>
    </citation>
    <scope>NUCLEOTIDE SEQUENCE</scope>
    <source>
        <strain evidence="1">R-7</strain>
    </source>
</reference>
<protein>
    <submittedName>
        <fullName evidence="1">GntR family transcriptional regulator</fullName>
    </submittedName>
</protein>
<dbReference type="EMBL" id="CP068393">
    <property type="protein sequence ID" value="QUC67577.1"/>
    <property type="molecule type" value="Genomic_DNA"/>
</dbReference>
<keyword evidence="2" id="KW-1185">Reference proteome</keyword>